<dbReference type="InterPro" id="IPR003439">
    <property type="entry name" value="ABC_transporter-like_ATP-bd"/>
</dbReference>
<dbReference type="GO" id="GO:0005524">
    <property type="term" value="F:ATP binding"/>
    <property type="evidence" value="ECO:0007669"/>
    <property type="project" value="UniProtKB-KW"/>
</dbReference>
<keyword evidence="13" id="KW-1185">Reference proteome</keyword>
<name>A0A2G9G291_9LAMI</name>
<comment type="similarity">
    <text evidence="2">Belongs to the ABC transporter superfamily. ABCG family. Eye pigment precursor importer (TC 3.A.1.204) subfamily.</text>
</comment>
<dbReference type="InterPro" id="IPR043926">
    <property type="entry name" value="ABCG_dom"/>
</dbReference>
<keyword evidence="10" id="KW-0732">Signal</keyword>
<dbReference type="PROSITE" id="PS50893">
    <property type="entry name" value="ABC_TRANSPORTER_2"/>
    <property type="match status" value="1"/>
</dbReference>
<dbReference type="InterPro" id="IPR027417">
    <property type="entry name" value="P-loop_NTPase"/>
</dbReference>
<dbReference type="InterPro" id="IPR003593">
    <property type="entry name" value="AAA+_ATPase"/>
</dbReference>
<feature type="compositionally biased region" description="Low complexity" evidence="9">
    <location>
        <begin position="395"/>
        <end position="406"/>
    </location>
</feature>
<proteinExistence type="inferred from homology"/>
<dbReference type="CDD" id="cd03213">
    <property type="entry name" value="ABCG_EPDR"/>
    <property type="match status" value="1"/>
</dbReference>
<dbReference type="AlphaFoldDB" id="A0A2G9G291"/>
<dbReference type="FunFam" id="3.40.50.300:FF:000367">
    <property type="entry name" value="ABC transporter G family member 24"/>
    <property type="match status" value="1"/>
</dbReference>
<dbReference type="Pfam" id="PF00005">
    <property type="entry name" value="ABC_tran"/>
    <property type="match status" value="1"/>
</dbReference>
<comment type="subcellular location">
    <subcellularLocation>
        <location evidence="1">Membrane</location>
        <topology evidence="1">Multi-pass membrane protein</topology>
    </subcellularLocation>
</comment>
<keyword evidence="3" id="KW-0813">Transport</keyword>
<feature type="domain" description="ABC transporter" evidence="11">
    <location>
        <begin position="488"/>
        <end position="730"/>
    </location>
</feature>
<feature type="compositionally biased region" description="Basic and acidic residues" evidence="9">
    <location>
        <begin position="408"/>
        <end position="428"/>
    </location>
</feature>
<evidence type="ECO:0000256" key="4">
    <source>
        <dbReference type="ARBA" id="ARBA00022692"/>
    </source>
</evidence>
<dbReference type="GO" id="GO:0140359">
    <property type="term" value="F:ABC-type transporter activity"/>
    <property type="evidence" value="ECO:0007669"/>
    <property type="project" value="InterPro"/>
</dbReference>
<feature type="chain" id="PRO_5013634587" description="ABC transporter domain-containing protein" evidence="10">
    <location>
        <begin position="34"/>
        <end position="759"/>
    </location>
</feature>
<evidence type="ECO:0000256" key="10">
    <source>
        <dbReference type="SAM" id="SignalP"/>
    </source>
</evidence>
<dbReference type="PROSITE" id="PS00211">
    <property type="entry name" value="ABC_TRANSPORTER_1"/>
    <property type="match status" value="1"/>
</dbReference>
<feature type="signal peptide" evidence="10">
    <location>
        <begin position="1"/>
        <end position="33"/>
    </location>
</feature>
<evidence type="ECO:0000256" key="3">
    <source>
        <dbReference type="ARBA" id="ARBA00022448"/>
    </source>
</evidence>
<dbReference type="STRING" id="429701.A0A2G9G291"/>
<evidence type="ECO:0000256" key="5">
    <source>
        <dbReference type="ARBA" id="ARBA00022741"/>
    </source>
</evidence>
<evidence type="ECO:0000256" key="6">
    <source>
        <dbReference type="ARBA" id="ARBA00022840"/>
    </source>
</evidence>
<evidence type="ECO:0000313" key="12">
    <source>
        <dbReference type="EMBL" id="PIM99019.1"/>
    </source>
</evidence>
<evidence type="ECO:0000256" key="1">
    <source>
        <dbReference type="ARBA" id="ARBA00004141"/>
    </source>
</evidence>
<dbReference type="InterPro" id="IPR017871">
    <property type="entry name" value="ABC_transporter-like_CS"/>
</dbReference>
<organism evidence="12 13">
    <name type="scientific">Handroanthus impetiginosus</name>
    <dbReference type="NCBI Taxonomy" id="429701"/>
    <lineage>
        <taxon>Eukaryota</taxon>
        <taxon>Viridiplantae</taxon>
        <taxon>Streptophyta</taxon>
        <taxon>Embryophyta</taxon>
        <taxon>Tracheophyta</taxon>
        <taxon>Spermatophyta</taxon>
        <taxon>Magnoliopsida</taxon>
        <taxon>eudicotyledons</taxon>
        <taxon>Gunneridae</taxon>
        <taxon>Pentapetalae</taxon>
        <taxon>asterids</taxon>
        <taxon>lamiids</taxon>
        <taxon>Lamiales</taxon>
        <taxon>Bignoniaceae</taxon>
        <taxon>Crescentiina</taxon>
        <taxon>Tabebuia alliance</taxon>
        <taxon>Handroanthus</taxon>
    </lineage>
</organism>
<reference evidence="13" key="1">
    <citation type="journal article" date="2018" name="Gigascience">
        <title>Genome assembly of the Pink Ipe (Handroanthus impetiginosus, Bignoniaceae), a highly valued, ecologically keystone Neotropical timber forest tree.</title>
        <authorList>
            <person name="Silva-Junior O.B."/>
            <person name="Grattapaglia D."/>
            <person name="Novaes E."/>
            <person name="Collevatti R.G."/>
        </authorList>
    </citation>
    <scope>NUCLEOTIDE SEQUENCE [LARGE SCALE GENOMIC DNA]</scope>
    <source>
        <strain evidence="13">cv. UFG-1</strain>
    </source>
</reference>
<comment type="caution">
    <text evidence="12">The sequence shown here is derived from an EMBL/GenBank/DDBJ whole genome shotgun (WGS) entry which is preliminary data.</text>
</comment>
<dbReference type="GO" id="GO:0016020">
    <property type="term" value="C:membrane"/>
    <property type="evidence" value="ECO:0007669"/>
    <property type="project" value="UniProtKB-SubCell"/>
</dbReference>
<keyword evidence="5" id="KW-0547">Nucleotide-binding</keyword>
<accession>A0A2G9G291</accession>
<dbReference type="GO" id="GO:0016887">
    <property type="term" value="F:ATP hydrolysis activity"/>
    <property type="evidence" value="ECO:0007669"/>
    <property type="project" value="InterPro"/>
</dbReference>
<gene>
    <name evidence="12" type="ORF">CDL12_28492</name>
</gene>
<evidence type="ECO:0000256" key="7">
    <source>
        <dbReference type="ARBA" id="ARBA00022989"/>
    </source>
</evidence>
<evidence type="ECO:0000256" key="2">
    <source>
        <dbReference type="ARBA" id="ARBA00005814"/>
    </source>
</evidence>
<evidence type="ECO:0000256" key="8">
    <source>
        <dbReference type="ARBA" id="ARBA00023136"/>
    </source>
</evidence>
<dbReference type="Pfam" id="PF19055">
    <property type="entry name" value="ABC2_membrane_7"/>
    <property type="match status" value="1"/>
</dbReference>
<dbReference type="Gene3D" id="3.40.50.300">
    <property type="entry name" value="P-loop containing nucleotide triphosphate hydrolases"/>
    <property type="match status" value="1"/>
</dbReference>
<dbReference type="PANTHER" id="PTHR48041">
    <property type="entry name" value="ABC TRANSPORTER G FAMILY MEMBER 28"/>
    <property type="match status" value="1"/>
</dbReference>
<dbReference type="SUPFAM" id="SSF52540">
    <property type="entry name" value="P-loop containing nucleoside triphosphate hydrolases"/>
    <property type="match status" value="1"/>
</dbReference>
<evidence type="ECO:0000313" key="13">
    <source>
        <dbReference type="Proteomes" id="UP000231279"/>
    </source>
</evidence>
<feature type="region of interest" description="Disordered" evidence="9">
    <location>
        <begin position="393"/>
        <end position="430"/>
    </location>
</feature>
<dbReference type="PANTHER" id="PTHR48041:SF1">
    <property type="entry name" value="ABC TRANSPORTER G FAMILY MEMBER 24"/>
    <property type="match status" value="1"/>
</dbReference>
<evidence type="ECO:0000256" key="9">
    <source>
        <dbReference type="SAM" id="MobiDB-lite"/>
    </source>
</evidence>
<dbReference type="InterPro" id="IPR050352">
    <property type="entry name" value="ABCG_transporters"/>
</dbReference>
<evidence type="ECO:0000259" key="11">
    <source>
        <dbReference type="PROSITE" id="PS50893"/>
    </source>
</evidence>
<keyword evidence="4" id="KW-0812">Transmembrane</keyword>
<sequence length="759" mass="83884">MSKKKLGSFTFSFCTCILSVLLLQSSFLQLVECQIDELSPPQLPSPASLDFLAEVAYSRLENLTSDILSSKLVQDYSFCIHDPEAEWNKAFNFSSDLSFLTACLAKTGDAIRRLCTAAEVEVYFNNLNGGSYLQPNQNCNSSSWVSGCEPGWACRTDTEDQVDPRNSHEIPARRSDCKSCCEGFFCPYGITCMIPCPLGSYCPVATLNKDTGRCDPYTYRLPAAQPNHTCGGANIWADARTNSEVFCSAGQYCPTNIESTPCSRGNYCPMGSTDEKRCFKLTTCDSKAESQNIHAYGVMLIAALSTILLIIYNCSDQILTTRERRYAKSREAAARTVREKTQARARWKAAKEAAKKHAIELQSQISGKFSKKNLTSSDQVKILDNTENETTYDFSQSLSPLSELSSAETERKTTDPSHKTSEASDNKNIKKKVSKDKEIYTHSQIFRYAYSQLEKEKAQQQQNKNLTFSGVISMATNPETRKRPLVEIAFRDVTVTLKGKHKNLLRSVTGKIKPGRITAIMGPSGAGKTTFLSALAGKAVGCTVSGMILINRKSASIHSYRKIIGFVPQDDIVHGNLTVEENLWFNARCRLSADLPKPDKVLIVERVIDSLGMQAIRGSLVGTVEKRGISGGQRKRVNVGIELVMEPSLLFLDEPTSGLDSSSSQLLLRALRREALEGVNICMVVHQPSYTLFQMFDDLILLAKGGLTVYHGPVKKVEEYFAGLGIIVPERVNPPDYFIDVLEGMVKTSSSSGDPLFRQ</sequence>
<protein>
    <recommendedName>
        <fullName evidence="11">ABC transporter domain-containing protein</fullName>
    </recommendedName>
</protein>
<keyword evidence="6" id="KW-0067">ATP-binding</keyword>
<dbReference type="Proteomes" id="UP000231279">
    <property type="component" value="Unassembled WGS sequence"/>
</dbReference>
<dbReference type="EMBL" id="NKXS01007877">
    <property type="protein sequence ID" value="PIM99019.1"/>
    <property type="molecule type" value="Genomic_DNA"/>
</dbReference>
<keyword evidence="7" id="KW-1133">Transmembrane helix</keyword>
<dbReference type="SMART" id="SM00382">
    <property type="entry name" value="AAA"/>
    <property type="match status" value="1"/>
</dbReference>
<dbReference type="OrthoDB" id="66620at2759"/>
<keyword evidence="8" id="KW-0472">Membrane</keyword>